<dbReference type="AlphaFoldDB" id="A0A2X4WSG3"/>
<reference evidence="2 3" key="1">
    <citation type="submission" date="2018-06" db="EMBL/GenBank/DDBJ databases">
        <authorList>
            <consortium name="Pathogen Informatics"/>
            <person name="Doyle S."/>
        </authorList>
    </citation>
    <scope>NUCLEOTIDE SEQUENCE [LARGE SCALE GENOMIC DNA]</scope>
    <source>
        <strain evidence="2 3">NCTC10994</strain>
    </source>
</reference>
<name>A0A2X4WSG3_9NOCA</name>
<proteinExistence type="predicted"/>
<dbReference type="Proteomes" id="UP000249091">
    <property type="component" value="Chromosome 1"/>
</dbReference>
<sequence>MQYSGRLGLDHDRVLMGRYAVPVVSRLLELNGGKFTDAAQRDKVLYWYVHSALWGRFSGSTESYLQQDYDAVRDSGVDGLISTLERIRGGKLEVLPHDFDGSTRGSRFYPLLYLLTRVKGARDFGSGLELRAELLGKLTSLQVHHVFPKAYLRDHYDRSQVNAIANFCFLTQATNLEIGKRAPEEYFAEVEAKNPGVLASQWIPTDPALWTVDRYPDFLAARRELLAEAAQSFLEELRSGSQSTEESLQPIAVTETEPDDPRTLQIQAMIAELHDLGFAEPEVDTEITEPASGRFLSMAEAFWSDGLQHGLGDPVILELDPDEADLPRLEELGYKVFTSVDALLGFVNNLNEAAAGVSETTETEVPPAATIDNTTELESEFGSRVRELYDRARREAGYNATQFISMVANIGPLATAKKLLAARTISDGFSELWERGRIDLTIEAVVVEPVFEPLFTDAELDVARHRLTQFGYSPSSSTRTPSHSTNTSPNSPNGNGESAESPSKKPAWNGQDWYVCLDEVNDSRNWDDARKYGFVSAGGGRWYSDTLKNLHVGDRVFVYVPKVGYVGAGTVAGSAAPADQATLEVDGMQVDFRSLDLVGPYTHEIDNPDPEEDYQEWIVPVIWERTVDRESALREAGLFANQNSACRLRDEHTLNRVTEFFGVTTVQDAPELED</sequence>
<dbReference type="EMBL" id="LS483468">
    <property type="protein sequence ID" value="SQI29905.1"/>
    <property type="molecule type" value="Genomic_DNA"/>
</dbReference>
<dbReference type="PANTHER" id="PTHR37292">
    <property type="entry name" value="VNG6097C"/>
    <property type="match status" value="1"/>
</dbReference>
<evidence type="ECO:0000313" key="2">
    <source>
        <dbReference type="EMBL" id="SQI29905.1"/>
    </source>
</evidence>
<evidence type="ECO:0000256" key="1">
    <source>
        <dbReference type="SAM" id="MobiDB-lite"/>
    </source>
</evidence>
<feature type="compositionally biased region" description="Low complexity" evidence="1">
    <location>
        <begin position="473"/>
        <end position="495"/>
    </location>
</feature>
<dbReference type="PANTHER" id="PTHR37292:SF2">
    <property type="entry name" value="DUF262 DOMAIN-CONTAINING PROTEIN"/>
    <property type="match status" value="1"/>
</dbReference>
<gene>
    <name evidence="2" type="ORF">NCTC10994_01308</name>
</gene>
<keyword evidence="3" id="KW-1185">Reference proteome</keyword>
<dbReference type="KEGG" id="rcr:NCTC10994_01308"/>
<protein>
    <submittedName>
        <fullName evidence="2">Uncharacterized conserved protein</fullName>
    </submittedName>
</protein>
<dbReference type="STRING" id="1219011.GCA_001895045_02088"/>
<evidence type="ECO:0000313" key="3">
    <source>
        <dbReference type="Proteomes" id="UP000249091"/>
    </source>
</evidence>
<organism evidence="2 3">
    <name type="scientific">Rhodococcus coprophilus</name>
    <dbReference type="NCBI Taxonomy" id="38310"/>
    <lineage>
        <taxon>Bacteria</taxon>
        <taxon>Bacillati</taxon>
        <taxon>Actinomycetota</taxon>
        <taxon>Actinomycetes</taxon>
        <taxon>Mycobacteriales</taxon>
        <taxon>Nocardiaceae</taxon>
        <taxon>Rhodococcus</taxon>
    </lineage>
</organism>
<feature type="region of interest" description="Disordered" evidence="1">
    <location>
        <begin position="471"/>
        <end position="506"/>
    </location>
</feature>
<accession>A0A2X4WSG3</accession>